<reference evidence="2" key="2">
    <citation type="submission" date="2008-12" db="EMBL/GenBank/DDBJ databases">
        <title>Improved gene annotation of the rice (Oryza sativa) genomes.</title>
        <authorList>
            <person name="Wang J."/>
            <person name="Li R."/>
            <person name="Fan W."/>
            <person name="Huang Q."/>
            <person name="Zhang J."/>
            <person name="Zhou Y."/>
            <person name="Hu Y."/>
            <person name="Zi S."/>
            <person name="Li J."/>
            <person name="Ni P."/>
            <person name="Zheng H."/>
            <person name="Zhang Y."/>
            <person name="Zhao M."/>
            <person name="Hao Q."/>
            <person name="McDermott J."/>
            <person name="Samudrala R."/>
            <person name="Kristiansen K."/>
            <person name="Wong G.K.-S."/>
        </authorList>
    </citation>
    <scope>NUCLEOTIDE SEQUENCE</scope>
</reference>
<feature type="coiled-coil region" evidence="1">
    <location>
        <begin position="6"/>
        <end position="33"/>
    </location>
</feature>
<dbReference type="AlphaFoldDB" id="B9G387"/>
<accession>B9G387</accession>
<gene>
    <name evidence="2" type="ORF">OsJ_29126</name>
</gene>
<name>B9G387_ORYSJ</name>
<protein>
    <submittedName>
        <fullName evidence="2">Uncharacterized protein</fullName>
    </submittedName>
</protein>
<keyword evidence="1" id="KW-0175">Coiled coil</keyword>
<organism evidence="2">
    <name type="scientific">Oryza sativa subsp. japonica</name>
    <name type="common">Rice</name>
    <dbReference type="NCBI Taxonomy" id="39947"/>
    <lineage>
        <taxon>Eukaryota</taxon>
        <taxon>Viridiplantae</taxon>
        <taxon>Streptophyta</taxon>
        <taxon>Embryophyta</taxon>
        <taxon>Tracheophyta</taxon>
        <taxon>Spermatophyta</taxon>
        <taxon>Magnoliopsida</taxon>
        <taxon>Liliopsida</taxon>
        <taxon>Poales</taxon>
        <taxon>Poaceae</taxon>
        <taxon>BOP clade</taxon>
        <taxon>Oryzoideae</taxon>
        <taxon>Oryzeae</taxon>
        <taxon>Oryzinae</taxon>
        <taxon>Oryza</taxon>
        <taxon>Oryza sativa</taxon>
    </lineage>
</organism>
<reference evidence="2" key="1">
    <citation type="journal article" date="2005" name="PLoS Biol.">
        <title>The genomes of Oryza sativa: a history of duplications.</title>
        <authorList>
            <person name="Yu J."/>
            <person name="Wang J."/>
            <person name="Lin W."/>
            <person name="Li S."/>
            <person name="Li H."/>
            <person name="Zhou J."/>
            <person name="Ni P."/>
            <person name="Dong W."/>
            <person name="Hu S."/>
            <person name="Zeng C."/>
            <person name="Zhang J."/>
            <person name="Zhang Y."/>
            <person name="Li R."/>
            <person name="Xu Z."/>
            <person name="Li S."/>
            <person name="Li X."/>
            <person name="Zheng H."/>
            <person name="Cong L."/>
            <person name="Lin L."/>
            <person name="Yin J."/>
            <person name="Geng J."/>
            <person name="Li G."/>
            <person name="Shi J."/>
            <person name="Liu J."/>
            <person name="Lv H."/>
            <person name="Li J."/>
            <person name="Wang J."/>
            <person name="Deng Y."/>
            <person name="Ran L."/>
            <person name="Shi X."/>
            <person name="Wang X."/>
            <person name="Wu Q."/>
            <person name="Li C."/>
            <person name="Ren X."/>
            <person name="Wang J."/>
            <person name="Wang X."/>
            <person name="Li D."/>
            <person name="Liu D."/>
            <person name="Zhang X."/>
            <person name="Ji Z."/>
            <person name="Zhao W."/>
            <person name="Sun Y."/>
            <person name="Zhang Z."/>
            <person name="Bao J."/>
            <person name="Han Y."/>
            <person name="Dong L."/>
            <person name="Ji J."/>
            <person name="Chen P."/>
            <person name="Wu S."/>
            <person name="Liu J."/>
            <person name="Xiao Y."/>
            <person name="Bu D."/>
            <person name="Tan J."/>
            <person name="Yang L."/>
            <person name="Ye C."/>
            <person name="Zhang J."/>
            <person name="Xu J."/>
            <person name="Zhou Y."/>
            <person name="Yu Y."/>
            <person name="Zhang B."/>
            <person name="Zhuang S."/>
            <person name="Wei H."/>
            <person name="Liu B."/>
            <person name="Lei M."/>
            <person name="Yu H."/>
            <person name="Li Y."/>
            <person name="Xu H."/>
            <person name="Wei S."/>
            <person name="He X."/>
            <person name="Fang L."/>
            <person name="Zhang Z."/>
            <person name="Zhang Y."/>
            <person name="Huang X."/>
            <person name="Su Z."/>
            <person name="Tong W."/>
            <person name="Li J."/>
            <person name="Tong Z."/>
            <person name="Li S."/>
            <person name="Ye J."/>
            <person name="Wang L."/>
            <person name="Fang L."/>
            <person name="Lei T."/>
            <person name="Chen C."/>
            <person name="Chen H."/>
            <person name="Xu Z."/>
            <person name="Li H."/>
            <person name="Huang H."/>
            <person name="Zhang F."/>
            <person name="Xu H."/>
            <person name="Li N."/>
            <person name="Zhao C."/>
            <person name="Li S."/>
            <person name="Dong L."/>
            <person name="Huang Y."/>
            <person name="Li L."/>
            <person name="Xi Y."/>
            <person name="Qi Q."/>
            <person name="Li W."/>
            <person name="Zhang B."/>
            <person name="Hu W."/>
            <person name="Zhang Y."/>
            <person name="Tian X."/>
            <person name="Jiao Y."/>
            <person name="Liang X."/>
            <person name="Jin J."/>
            <person name="Gao L."/>
            <person name="Zheng W."/>
            <person name="Hao B."/>
            <person name="Liu S."/>
            <person name="Wang W."/>
            <person name="Yuan L."/>
            <person name="Cao M."/>
            <person name="McDermott J."/>
            <person name="Samudrala R."/>
            <person name="Wang J."/>
            <person name="Wong G.K."/>
            <person name="Yang H."/>
        </authorList>
    </citation>
    <scope>NUCLEOTIDE SEQUENCE [LARGE SCALE GENOMIC DNA]</scope>
</reference>
<proteinExistence type="predicted"/>
<sequence>MWDRQKAKLQEDIAECKTKITQVDRELAEINKAIRNMEVFCGKVGKTIMTRESMWPLMV</sequence>
<evidence type="ECO:0000256" key="1">
    <source>
        <dbReference type="SAM" id="Coils"/>
    </source>
</evidence>
<dbReference type="EMBL" id="CM000146">
    <property type="protein sequence ID" value="EEE69584.1"/>
    <property type="molecule type" value="Genomic_DNA"/>
</dbReference>
<evidence type="ECO:0000313" key="2">
    <source>
        <dbReference type="EMBL" id="EEE69584.1"/>
    </source>
</evidence>
<dbReference type="Proteomes" id="UP000007752">
    <property type="component" value="Chromosome 9"/>
</dbReference>